<evidence type="ECO:0000256" key="2">
    <source>
        <dbReference type="ARBA" id="ARBA00022692"/>
    </source>
</evidence>
<dbReference type="FunFam" id="1.20.1110.10:FF:000065">
    <property type="entry name" value="Sarcoplasmic/endoplasmic reticulum calcium ATPase 1"/>
    <property type="match status" value="1"/>
</dbReference>
<evidence type="ECO:0000256" key="9">
    <source>
        <dbReference type="SAM" id="Phobius"/>
    </source>
</evidence>
<dbReference type="Gene3D" id="1.20.1110.10">
    <property type="entry name" value="Calcium-transporting ATPase, transmembrane domain"/>
    <property type="match status" value="1"/>
</dbReference>
<feature type="transmembrane region" description="Helical" evidence="9">
    <location>
        <begin position="21"/>
        <end position="44"/>
    </location>
</feature>
<keyword evidence="5" id="KW-0460">Magnesium</keyword>
<keyword evidence="12" id="KW-1185">Reference proteome</keyword>
<name>A0A9N9NQX4_9GLOM</name>
<protein>
    <submittedName>
        <fullName evidence="11">6195_t:CDS:1</fullName>
    </submittedName>
</protein>
<keyword evidence="8 9" id="KW-0472">Membrane</keyword>
<dbReference type="Proteomes" id="UP000789342">
    <property type="component" value="Unassembled WGS sequence"/>
</dbReference>
<dbReference type="Pfam" id="PF00689">
    <property type="entry name" value="Cation_ATPase_C"/>
    <property type="match status" value="1"/>
</dbReference>
<keyword evidence="6" id="KW-1278">Translocase</keyword>
<feature type="domain" description="Cation-transporting P-type ATPase C-terminal" evidence="10">
    <location>
        <begin position="2"/>
        <end position="174"/>
    </location>
</feature>
<dbReference type="GO" id="GO:0005524">
    <property type="term" value="F:ATP binding"/>
    <property type="evidence" value="ECO:0007669"/>
    <property type="project" value="UniProtKB-KW"/>
</dbReference>
<dbReference type="AlphaFoldDB" id="A0A9N9NQX4"/>
<dbReference type="OrthoDB" id="3352408at2759"/>
<dbReference type="GO" id="GO:0030001">
    <property type="term" value="P:metal ion transport"/>
    <property type="evidence" value="ECO:0007669"/>
    <property type="project" value="UniProtKB-ARBA"/>
</dbReference>
<dbReference type="PANTHER" id="PTHR42861">
    <property type="entry name" value="CALCIUM-TRANSPORTING ATPASE"/>
    <property type="match status" value="1"/>
</dbReference>
<evidence type="ECO:0000256" key="4">
    <source>
        <dbReference type="ARBA" id="ARBA00022840"/>
    </source>
</evidence>
<keyword evidence="2 9" id="KW-0812">Transmembrane</keyword>
<evidence type="ECO:0000313" key="11">
    <source>
        <dbReference type="EMBL" id="CAG8755355.1"/>
    </source>
</evidence>
<evidence type="ECO:0000256" key="5">
    <source>
        <dbReference type="ARBA" id="ARBA00022842"/>
    </source>
</evidence>
<evidence type="ECO:0000256" key="8">
    <source>
        <dbReference type="ARBA" id="ARBA00023136"/>
    </source>
</evidence>
<dbReference type="GO" id="GO:0016020">
    <property type="term" value="C:membrane"/>
    <property type="evidence" value="ECO:0007669"/>
    <property type="project" value="UniProtKB-SubCell"/>
</dbReference>
<keyword evidence="7 9" id="KW-1133">Transmembrane helix</keyword>
<accession>A0A9N9NQX4</accession>
<evidence type="ECO:0000256" key="6">
    <source>
        <dbReference type="ARBA" id="ARBA00022967"/>
    </source>
</evidence>
<dbReference type="EMBL" id="CAJVPV010037639">
    <property type="protein sequence ID" value="CAG8755355.1"/>
    <property type="molecule type" value="Genomic_DNA"/>
</dbReference>
<proteinExistence type="predicted"/>
<feature type="transmembrane region" description="Helical" evidence="9">
    <location>
        <begin position="151"/>
        <end position="171"/>
    </location>
</feature>
<dbReference type="InterPro" id="IPR023298">
    <property type="entry name" value="ATPase_P-typ_TM_dom_sf"/>
</dbReference>
<organism evidence="11 12">
    <name type="scientific">Acaulospora morrowiae</name>
    <dbReference type="NCBI Taxonomy" id="94023"/>
    <lineage>
        <taxon>Eukaryota</taxon>
        <taxon>Fungi</taxon>
        <taxon>Fungi incertae sedis</taxon>
        <taxon>Mucoromycota</taxon>
        <taxon>Glomeromycotina</taxon>
        <taxon>Glomeromycetes</taxon>
        <taxon>Diversisporales</taxon>
        <taxon>Acaulosporaceae</taxon>
        <taxon>Acaulospora</taxon>
    </lineage>
</organism>
<keyword evidence="4" id="KW-0067">ATP-binding</keyword>
<comment type="subcellular location">
    <subcellularLocation>
        <location evidence="1">Membrane</location>
        <topology evidence="1">Multi-pass membrane protein</topology>
    </subcellularLocation>
</comment>
<dbReference type="SUPFAM" id="SSF81665">
    <property type="entry name" value="Calcium ATPase, transmembrane domain M"/>
    <property type="match status" value="1"/>
</dbReference>
<evidence type="ECO:0000256" key="7">
    <source>
        <dbReference type="ARBA" id="ARBA00022989"/>
    </source>
</evidence>
<sequence length="179" mass="20891">HDIMRRPPRNSREPIVGKWLFFRYMIVGIYVGAATVFAYAWWFLFYSEGPQISFYQLSNFHRCNELFPEIGCEMFSNIMAKRATTMSLSVLVTIEMLNATNSLSENESLLTLPIWKNIYLVLSIILSMALHFSILYIPFFTKLFAIVPLNWAEWQAVLFISIPVIIIDEVLKLFSRTFI</sequence>
<feature type="non-terminal residue" evidence="11">
    <location>
        <position position="1"/>
    </location>
</feature>
<gene>
    <name evidence="11" type="ORF">AMORRO_LOCUS15567</name>
</gene>
<evidence type="ECO:0000256" key="1">
    <source>
        <dbReference type="ARBA" id="ARBA00004141"/>
    </source>
</evidence>
<dbReference type="InterPro" id="IPR006068">
    <property type="entry name" value="ATPase_P-typ_cation-transptr_C"/>
</dbReference>
<comment type="caution">
    <text evidence="11">The sequence shown here is derived from an EMBL/GenBank/DDBJ whole genome shotgun (WGS) entry which is preliminary data.</text>
</comment>
<reference evidence="11" key="1">
    <citation type="submission" date="2021-06" db="EMBL/GenBank/DDBJ databases">
        <authorList>
            <person name="Kallberg Y."/>
            <person name="Tangrot J."/>
            <person name="Rosling A."/>
        </authorList>
    </citation>
    <scope>NUCLEOTIDE SEQUENCE</scope>
    <source>
        <strain evidence="11">CL551</strain>
    </source>
</reference>
<evidence type="ECO:0000313" key="12">
    <source>
        <dbReference type="Proteomes" id="UP000789342"/>
    </source>
</evidence>
<feature type="non-terminal residue" evidence="11">
    <location>
        <position position="179"/>
    </location>
</feature>
<feature type="transmembrane region" description="Helical" evidence="9">
    <location>
        <begin position="118"/>
        <end position="139"/>
    </location>
</feature>
<evidence type="ECO:0000259" key="10">
    <source>
        <dbReference type="Pfam" id="PF00689"/>
    </source>
</evidence>
<evidence type="ECO:0000256" key="3">
    <source>
        <dbReference type="ARBA" id="ARBA00022741"/>
    </source>
</evidence>
<keyword evidence="3" id="KW-0547">Nucleotide-binding</keyword>